<dbReference type="GO" id="GO:0032259">
    <property type="term" value="P:methylation"/>
    <property type="evidence" value="ECO:0007669"/>
    <property type="project" value="UniProtKB-KW"/>
</dbReference>
<keyword evidence="2" id="KW-0808">Transferase</keyword>
<keyword evidence="3" id="KW-0949">S-adenosyl-L-methionine</keyword>
<feature type="domain" description="Methyltransferase type 11" evidence="4">
    <location>
        <begin position="50"/>
        <end position="141"/>
    </location>
</feature>
<evidence type="ECO:0000313" key="5">
    <source>
        <dbReference type="EMBL" id="WAL66642.1"/>
    </source>
</evidence>
<protein>
    <submittedName>
        <fullName evidence="5">Class I SAM-dependent methyltransferase</fullName>
    </submittedName>
</protein>
<dbReference type="Proteomes" id="UP001163203">
    <property type="component" value="Chromosome"/>
</dbReference>
<dbReference type="RefSeq" id="WP_268756774.1">
    <property type="nucleotide sequence ID" value="NZ_CP113836.1"/>
</dbReference>
<accession>A0ABY7B3Y8</accession>
<evidence type="ECO:0000256" key="2">
    <source>
        <dbReference type="ARBA" id="ARBA00022679"/>
    </source>
</evidence>
<evidence type="ECO:0000256" key="1">
    <source>
        <dbReference type="ARBA" id="ARBA00022603"/>
    </source>
</evidence>
<sequence>MSDAITETGQAWEDHAEQWIAWAREPGLDSYWRYRNEFFDLVPAPGRVTLDLGCGEGRVARDLAERGHRVTGVDASPTLIDAARKADPQGDYRMADAADLPFPDAAFDLAIAYNSLMDVDDLPGAVREAGRVLAPGGRLVLAVLHPANTGRTLGEGEGLVFVVDREYFHSRRMVERAERNGKTMVFTGYYHPLSHYTAALEKAGLLIETVREPIATRPDGSAHHLPWHLWMRVAKPA</sequence>
<gene>
    <name evidence="5" type="ORF">ORV05_02155</name>
</gene>
<keyword evidence="1 5" id="KW-0489">Methyltransferase</keyword>
<dbReference type="EMBL" id="CP113836">
    <property type="protein sequence ID" value="WAL66642.1"/>
    <property type="molecule type" value="Genomic_DNA"/>
</dbReference>
<dbReference type="GO" id="GO:0008168">
    <property type="term" value="F:methyltransferase activity"/>
    <property type="evidence" value="ECO:0007669"/>
    <property type="project" value="UniProtKB-KW"/>
</dbReference>
<dbReference type="PANTHER" id="PTHR43464:SF19">
    <property type="entry name" value="UBIQUINONE BIOSYNTHESIS O-METHYLTRANSFERASE, MITOCHONDRIAL"/>
    <property type="match status" value="1"/>
</dbReference>
<proteinExistence type="predicted"/>
<name>A0ABY7B3Y8_9PSEU</name>
<evidence type="ECO:0000313" key="6">
    <source>
        <dbReference type="Proteomes" id="UP001163203"/>
    </source>
</evidence>
<dbReference type="SUPFAM" id="SSF53335">
    <property type="entry name" value="S-adenosyl-L-methionine-dependent methyltransferases"/>
    <property type="match status" value="1"/>
</dbReference>
<dbReference type="InterPro" id="IPR029063">
    <property type="entry name" value="SAM-dependent_MTases_sf"/>
</dbReference>
<dbReference type="CDD" id="cd02440">
    <property type="entry name" value="AdoMet_MTases"/>
    <property type="match status" value="1"/>
</dbReference>
<dbReference type="InterPro" id="IPR013216">
    <property type="entry name" value="Methyltransf_11"/>
</dbReference>
<keyword evidence="6" id="KW-1185">Reference proteome</keyword>
<reference evidence="5" key="1">
    <citation type="submission" date="2022-11" db="EMBL/GenBank/DDBJ databases">
        <authorList>
            <person name="Mo P."/>
        </authorList>
    </citation>
    <scope>NUCLEOTIDE SEQUENCE</scope>
    <source>
        <strain evidence="5">HUAS 11-8</strain>
    </source>
</reference>
<dbReference type="Gene3D" id="3.40.50.150">
    <property type="entry name" value="Vaccinia Virus protein VP39"/>
    <property type="match status" value="1"/>
</dbReference>
<dbReference type="Pfam" id="PF08241">
    <property type="entry name" value="Methyltransf_11"/>
    <property type="match status" value="1"/>
</dbReference>
<organism evidence="5 6">
    <name type="scientific">Amycolatopsis cynarae</name>
    <dbReference type="NCBI Taxonomy" id="2995223"/>
    <lineage>
        <taxon>Bacteria</taxon>
        <taxon>Bacillati</taxon>
        <taxon>Actinomycetota</taxon>
        <taxon>Actinomycetes</taxon>
        <taxon>Pseudonocardiales</taxon>
        <taxon>Pseudonocardiaceae</taxon>
        <taxon>Amycolatopsis</taxon>
    </lineage>
</organism>
<evidence type="ECO:0000256" key="3">
    <source>
        <dbReference type="ARBA" id="ARBA00022691"/>
    </source>
</evidence>
<evidence type="ECO:0000259" key="4">
    <source>
        <dbReference type="Pfam" id="PF08241"/>
    </source>
</evidence>
<dbReference type="PANTHER" id="PTHR43464">
    <property type="entry name" value="METHYLTRANSFERASE"/>
    <property type="match status" value="1"/>
</dbReference>